<comment type="pathway">
    <text evidence="5 18">Metabolic intermediate biosynthesis; chorismate biosynthesis; chorismate from D-erythrose 4-phosphate and phosphoenolpyruvate: step 2/7.</text>
</comment>
<dbReference type="AlphaFoldDB" id="A0AAT9G5D4"/>
<comment type="catalytic activity">
    <reaction evidence="1 18">
        <text>7-phospho-2-dehydro-3-deoxy-D-arabino-heptonate = 3-dehydroquinate + phosphate</text>
        <dbReference type="Rhea" id="RHEA:21968"/>
        <dbReference type="ChEBI" id="CHEBI:32364"/>
        <dbReference type="ChEBI" id="CHEBI:43474"/>
        <dbReference type="ChEBI" id="CHEBI:58394"/>
        <dbReference type="EC" id="4.2.3.4"/>
    </reaction>
</comment>
<dbReference type="HAMAP" id="MF_00110">
    <property type="entry name" value="DHQ_synthase"/>
    <property type="match status" value="1"/>
</dbReference>
<keyword evidence="14 18" id="KW-0520">NAD</keyword>
<evidence type="ECO:0000256" key="17">
    <source>
        <dbReference type="ARBA" id="ARBA00023285"/>
    </source>
</evidence>
<feature type="domain" description="3-dehydroquinate synthase N-terminal" evidence="19">
    <location>
        <begin position="67"/>
        <end position="179"/>
    </location>
</feature>
<evidence type="ECO:0000256" key="18">
    <source>
        <dbReference type="HAMAP-Rule" id="MF_00110"/>
    </source>
</evidence>
<evidence type="ECO:0000313" key="21">
    <source>
        <dbReference type="EMBL" id="BET44882.1"/>
    </source>
</evidence>
<dbReference type="InterPro" id="IPR030960">
    <property type="entry name" value="DHQS/DOIS_N"/>
</dbReference>
<proteinExistence type="inferred from homology"/>
<keyword evidence="12 18" id="KW-0547">Nucleotide-binding</keyword>
<evidence type="ECO:0000256" key="6">
    <source>
        <dbReference type="ARBA" id="ARBA00005412"/>
    </source>
</evidence>
<accession>A0AAT9G5D4</accession>
<name>A0AAT9G5D4_9ENTR</name>
<keyword evidence="11 18" id="KW-0479">Metal-binding</keyword>
<keyword evidence="10 18" id="KW-0028">Amino-acid biosynthesis</keyword>
<dbReference type="EC" id="4.2.3.4" evidence="7 18"/>
<dbReference type="GO" id="GO:0009073">
    <property type="term" value="P:aromatic amino acid family biosynthetic process"/>
    <property type="evidence" value="ECO:0007669"/>
    <property type="project" value="UniProtKB-KW"/>
</dbReference>
<evidence type="ECO:0000259" key="19">
    <source>
        <dbReference type="Pfam" id="PF01761"/>
    </source>
</evidence>
<dbReference type="InterPro" id="IPR030963">
    <property type="entry name" value="DHQ_synth_fam"/>
</dbReference>
<organism evidence="21">
    <name type="scientific">Candidatus Aschnera chinzeii</name>
    <dbReference type="NCBI Taxonomy" id="1485666"/>
    <lineage>
        <taxon>Bacteria</taxon>
        <taxon>Pseudomonadati</taxon>
        <taxon>Pseudomonadota</taxon>
        <taxon>Gammaproteobacteria</taxon>
        <taxon>Enterobacterales</taxon>
        <taxon>Enterobacteriaceae</taxon>
        <taxon>Candidatus Aschnera</taxon>
    </lineage>
</organism>
<protein>
    <recommendedName>
        <fullName evidence="8 18">3-dehydroquinate synthase</fullName>
        <shortName evidence="18">DHQS</shortName>
        <ecNumber evidence="7 18">4.2.3.4</ecNumber>
    </recommendedName>
</protein>
<comment type="subcellular location">
    <subcellularLocation>
        <location evidence="4 18">Cytoplasm</location>
    </subcellularLocation>
</comment>
<dbReference type="PANTHER" id="PTHR43622:SF7">
    <property type="entry name" value="3-DEHYDROQUINATE SYNTHASE, CHLOROPLASTIC"/>
    <property type="match status" value="1"/>
</dbReference>
<evidence type="ECO:0000256" key="4">
    <source>
        <dbReference type="ARBA" id="ARBA00004496"/>
    </source>
</evidence>
<dbReference type="InterPro" id="IPR056179">
    <property type="entry name" value="DHQS_C"/>
</dbReference>
<evidence type="ECO:0000256" key="2">
    <source>
        <dbReference type="ARBA" id="ARBA00001911"/>
    </source>
</evidence>
<feature type="binding site" evidence="18">
    <location>
        <position position="266"/>
    </location>
    <ligand>
        <name>Zn(2+)</name>
        <dbReference type="ChEBI" id="CHEBI:29105"/>
    </ligand>
</feature>
<feature type="binding site" evidence="18">
    <location>
        <begin position="71"/>
        <end position="76"/>
    </location>
    <ligand>
        <name>NAD(+)</name>
        <dbReference type="ChEBI" id="CHEBI:57540"/>
    </ligand>
</feature>
<evidence type="ECO:0000256" key="7">
    <source>
        <dbReference type="ARBA" id="ARBA00013031"/>
    </source>
</evidence>
<dbReference type="InterPro" id="IPR050071">
    <property type="entry name" value="Dehydroquinate_synthase"/>
</dbReference>
<evidence type="ECO:0000256" key="13">
    <source>
        <dbReference type="ARBA" id="ARBA00022833"/>
    </source>
</evidence>
<keyword evidence="15 18" id="KW-0057">Aromatic amino acid biosynthesis</keyword>
<evidence type="ECO:0000256" key="9">
    <source>
        <dbReference type="ARBA" id="ARBA00022490"/>
    </source>
</evidence>
<reference evidence="21" key="1">
    <citation type="journal article" date="2023" name="Front. Microbiol.">
        <title>Genome analysis of Candidatus Aschnera chinzeii, the bacterial endosymbiont of the blood-sucking bat fly Penicillidia jenynsii (Insecta: Diptera: Nycteribiidae).</title>
        <authorList>
            <person name="Koga R."/>
            <person name="Moriyama M."/>
            <person name="Nozaki T."/>
            <person name="Fukatsu T."/>
        </authorList>
    </citation>
    <scope>NUCLEOTIDE SEQUENCE</scope>
    <source>
        <strain evidence="21">Kw-01</strain>
    </source>
</reference>
<evidence type="ECO:0000256" key="14">
    <source>
        <dbReference type="ARBA" id="ARBA00023027"/>
    </source>
</evidence>
<dbReference type="Pfam" id="PF01761">
    <property type="entry name" value="DHQ_synthase"/>
    <property type="match status" value="1"/>
</dbReference>
<comment type="cofactor">
    <cofactor evidence="2 18">
        <name>NAD(+)</name>
        <dbReference type="ChEBI" id="CHEBI:57540"/>
    </cofactor>
</comment>
<dbReference type="NCBIfam" id="TIGR01357">
    <property type="entry name" value="aroB"/>
    <property type="match status" value="1"/>
</dbReference>
<evidence type="ECO:0000256" key="10">
    <source>
        <dbReference type="ARBA" id="ARBA00022605"/>
    </source>
</evidence>
<sequence>MKKITVLHDKNSYPIIIDFGLFQFFDDFLPIRSGDYAMIITNKIVYHYYSKLIKLKLLNKGINVDVLIIHDGEKYKTLKTINFILTELLKKKYSRNSILIGIGGGVIGDLTGFAASCYQRGIAFIQMPTTLLSQVDSSIGGKTGVNHRFGKNMIGSFYQPLSVIIDLNCLYTLPLRHISSGLAEIIKCSIIVDYNFFCWLENNIINILNYDKSTVIYCVFYACKLKAKIVSMDPYEKYDTRVLLNLGHTFGHAIETEYNYDSSWLHGEAIAIGIIMAAKTAELMGIFHKDDTQRIINLIKLAKLPVQGPSKITAQKYLFHILKDKKNKNKEINLVLPQSIGCAKLYTNVNKNIILQAIKNTLSIK</sequence>
<keyword evidence="16 18" id="KW-0456">Lyase</keyword>
<feature type="binding site" evidence="18">
    <location>
        <position position="248"/>
    </location>
    <ligand>
        <name>Zn(2+)</name>
        <dbReference type="ChEBI" id="CHEBI:29105"/>
    </ligand>
</feature>
<dbReference type="GO" id="GO:0000166">
    <property type="term" value="F:nucleotide binding"/>
    <property type="evidence" value="ECO:0007669"/>
    <property type="project" value="UniProtKB-KW"/>
</dbReference>
<dbReference type="InterPro" id="IPR016037">
    <property type="entry name" value="DHQ_synth_AroB"/>
</dbReference>
<reference evidence="21" key="2">
    <citation type="submission" date="2023-10" db="EMBL/GenBank/DDBJ databases">
        <authorList>
            <person name="Koga R."/>
            <person name="Fukatsu T."/>
        </authorList>
    </citation>
    <scope>NUCLEOTIDE SEQUENCE</scope>
    <source>
        <strain evidence="21">Kw-01</strain>
    </source>
</reference>
<comment type="cofactor">
    <cofactor evidence="18">
        <name>Co(2+)</name>
        <dbReference type="ChEBI" id="CHEBI:48828"/>
    </cofactor>
    <cofactor evidence="18">
        <name>Zn(2+)</name>
        <dbReference type="ChEBI" id="CHEBI:29105"/>
    </cofactor>
    <text evidence="18">Binds 1 divalent metal cation per subunit. Can use either Co(2+) or Zn(2+).</text>
</comment>
<comment type="function">
    <text evidence="3 18">Catalyzes the conversion of 3-deoxy-D-arabino-heptulosonate 7-phosphate (DAHP) to dehydroquinate (DHQ).</text>
</comment>
<dbReference type="GO" id="GO:0046872">
    <property type="term" value="F:metal ion binding"/>
    <property type="evidence" value="ECO:0007669"/>
    <property type="project" value="UniProtKB-KW"/>
</dbReference>
<dbReference type="GO" id="GO:0003856">
    <property type="term" value="F:3-dehydroquinate synthase activity"/>
    <property type="evidence" value="ECO:0007669"/>
    <property type="project" value="UniProtKB-UniRule"/>
</dbReference>
<dbReference type="Pfam" id="PF24621">
    <property type="entry name" value="DHQS_C"/>
    <property type="match status" value="1"/>
</dbReference>
<feature type="domain" description="3-dehydroquinate synthase C-terminal" evidence="20">
    <location>
        <begin position="181"/>
        <end position="327"/>
    </location>
</feature>
<dbReference type="GO" id="GO:0005737">
    <property type="term" value="C:cytoplasm"/>
    <property type="evidence" value="ECO:0007669"/>
    <property type="project" value="UniProtKB-SubCell"/>
</dbReference>
<dbReference type="Gene3D" id="1.20.1090.10">
    <property type="entry name" value="Dehydroquinate synthase-like - alpha domain"/>
    <property type="match status" value="1"/>
</dbReference>
<dbReference type="GO" id="GO:0008652">
    <property type="term" value="P:amino acid biosynthetic process"/>
    <property type="evidence" value="ECO:0007669"/>
    <property type="project" value="UniProtKB-KW"/>
</dbReference>
<dbReference type="EMBL" id="AP028961">
    <property type="protein sequence ID" value="BET44882.1"/>
    <property type="molecule type" value="Genomic_DNA"/>
</dbReference>
<evidence type="ECO:0000256" key="5">
    <source>
        <dbReference type="ARBA" id="ARBA00004661"/>
    </source>
</evidence>
<feature type="binding site" evidence="18">
    <location>
        <begin position="169"/>
        <end position="172"/>
    </location>
    <ligand>
        <name>NAD(+)</name>
        <dbReference type="ChEBI" id="CHEBI:57540"/>
    </ligand>
</feature>
<dbReference type="SUPFAM" id="SSF56796">
    <property type="entry name" value="Dehydroquinate synthase-like"/>
    <property type="match status" value="1"/>
</dbReference>
<comment type="similarity">
    <text evidence="6 18">Belongs to the sugar phosphate cyclases superfamily. Dehydroquinate synthase family.</text>
</comment>
<feature type="binding site" evidence="18">
    <location>
        <begin position="105"/>
        <end position="109"/>
    </location>
    <ligand>
        <name>NAD(+)</name>
        <dbReference type="ChEBI" id="CHEBI:57540"/>
    </ligand>
</feature>
<dbReference type="FunFam" id="3.40.50.1970:FF:000001">
    <property type="entry name" value="3-dehydroquinate synthase"/>
    <property type="match status" value="1"/>
</dbReference>
<keyword evidence="13 18" id="KW-0862">Zinc</keyword>
<gene>
    <name evidence="18 21" type="primary">aroB</name>
    <name evidence="21" type="ORF">ACHINZ_5570</name>
</gene>
<keyword evidence="17 18" id="KW-0170">Cobalt</keyword>
<evidence type="ECO:0000256" key="16">
    <source>
        <dbReference type="ARBA" id="ARBA00023239"/>
    </source>
</evidence>
<dbReference type="CDD" id="cd08195">
    <property type="entry name" value="DHQS"/>
    <property type="match status" value="1"/>
</dbReference>
<evidence type="ECO:0000256" key="15">
    <source>
        <dbReference type="ARBA" id="ARBA00023141"/>
    </source>
</evidence>
<feature type="binding site" evidence="18">
    <location>
        <position position="151"/>
    </location>
    <ligand>
        <name>NAD(+)</name>
        <dbReference type="ChEBI" id="CHEBI:57540"/>
    </ligand>
</feature>
<feature type="binding site" evidence="18">
    <location>
        <position position="184"/>
    </location>
    <ligand>
        <name>Zn(2+)</name>
        <dbReference type="ChEBI" id="CHEBI:29105"/>
    </ligand>
</feature>
<evidence type="ECO:0000256" key="3">
    <source>
        <dbReference type="ARBA" id="ARBA00003485"/>
    </source>
</evidence>
<keyword evidence="9 18" id="KW-0963">Cytoplasm</keyword>
<feature type="binding site" evidence="18">
    <location>
        <begin position="129"/>
        <end position="130"/>
    </location>
    <ligand>
        <name>NAD(+)</name>
        <dbReference type="ChEBI" id="CHEBI:57540"/>
    </ligand>
</feature>
<dbReference type="GO" id="GO:0009423">
    <property type="term" value="P:chorismate biosynthetic process"/>
    <property type="evidence" value="ECO:0007669"/>
    <property type="project" value="UniProtKB-UniRule"/>
</dbReference>
<evidence type="ECO:0000256" key="1">
    <source>
        <dbReference type="ARBA" id="ARBA00001393"/>
    </source>
</evidence>
<evidence type="ECO:0000256" key="11">
    <source>
        <dbReference type="ARBA" id="ARBA00022723"/>
    </source>
</evidence>
<evidence type="ECO:0000256" key="8">
    <source>
        <dbReference type="ARBA" id="ARBA00017684"/>
    </source>
</evidence>
<dbReference type="PANTHER" id="PTHR43622">
    <property type="entry name" value="3-DEHYDROQUINATE SYNTHASE"/>
    <property type="match status" value="1"/>
</dbReference>
<evidence type="ECO:0000256" key="12">
    <source>
        <dbReference type="ARBA" id="ARBA00022741"/>
    </source>
</evidence>
<feature type="binding site" evidence="18">
    <location>
        <position position="142"/>
    </location>
    <ligand>
        <name>NAD(+)</name>
        <dbReference type="ChEBI" id="CHEBI:57540"/>
    </ligand>
</feature>
<dbReference type="Gene3D" id="3.40.50.1970">
    <property type="match status" value="1"/>
</dbReference>
<evidence type="ECO:0000259" key="20">
    <source>
        <dbReference type="Pfam" id="PF24621"/>
    </source>
</evidence>
<dbReference type="PIRSF" id="PIRSF001455">
    <property type="entry name" value="DHQ_synth"/>
    <property type="match status" value="1"/>
</dbReference>